<protein>
    <submittedName>
        <fullName evidence="2">Uncharacterized protein</fullName>
    </submittedName>
</protein>
<sequence>MVSLLRSGRRLAGHAGRSSGTGSGSCSGGARVANKIPHGIVTGAALKLHTEAAELAIRPDWAISVLGAAKGGTAPRQYTKDELRELVLELKAELAELKRASTFSG</sequence>
<dbReference type="Proteomes" id="UP001234178">
    <property type="component" value="Unassembled WGS sequence"/>
</dbReference>
<evidence type="ECO:0000313" key="3">
    <source>
        <dbReference type="Proteomes" id="UP001234178"/>
    </source>
</evidence>
<proteinExistence type="predicted"/>
<evidence type="ECO:0000313" key="2">
    <source>
        <dbReference type="EMBL" id="KAK4037839.1"/>
    </source>
</evidence>
<name>A0ABR0B822_9CRUS</name>
<evidence type="ECO:0000256" key="1">
    <source>
        <dbReference type="SAM" id="MobiDB-lite"/>
    </source>
</evidence>
<keyword evidence="3" id="KW-1185">Reference proteome</keyword>
<accession>A0ABR0B822</accession>
<feature type="region of interest" description="Disordered" evidence="1">
    <location>
        <begin position="1"/>
        <end position="28"/>
    </location>
</feature>
<gene>
    <name evidence="2" type="ORF">OUZ56_029865</name>
</gene>
<organism evidence="2 3">
    <name type="scientific">Daphnia magna</name>
    <dbReference type="NCBI Taxonomy" id="35525"/>
    <lineage>
        <taxon>Eukaryota</taxon>
        <taxon>Metazoa</taxon>
        <taxon>Ecdysozoa</taxon>
        <taxon>Arthropoda</taxon>
        <taxon>Crustacea</taxon>
        <taxon>Branchiopoda</taxon>
        <taxon>Diplostraca</taxon>
        <taxon>Cladocera</taxon>
        <taxon>Anomopoda</taxon>
        <taxon>Daphniidae</taxon>
        <taxon>Daphnia</taxon>
    </lineage>
</organism>
<reference evidence="2 3" key="1">
    <citation type="journal article" date="2023" name="Nucleic Acids Res.">
        <title>The hologenome of Daphnia magna reveals possible DNA methylation and microbiome-mediated evolution of the host genome.</title>
        <authorList>
            <person name="Chaturvedi A."/>
            <person name="Li X."/>
            <person name="Dhandapani V."/>
            <person name="Marshall H."/>
            <person name="Kissane S."/>
            <person name="Cuenca-Cambronero M."/>
            <person name="Asole G."/>
            <person name="Calvet F."/>
            <person name="Ruiz-Romero M."/>
            <person name="Marangio P."/>
            <person name="Guigo R."/>
            <person name="Rago D."/>
            <person name="Mirbahai L."/>
            <person name="Eastwood N."/>
            <person name="Colbourne J.K."/>
            <person name="Zhou J."/>
            <person name="Mallon E."/>
            <person name="Orsini L."/>
        </authorList>
    </citation>
    <scope>NUCLEOTIDE SEQUENCE [LARGE SCALE GENOMIC DNA]</scope>
    <source>
        <strain evidence="2">LRV0_1</strain>
    </source>
</reference>
<comment type="caution">
    <text evidence="2">The sequence shown here is derived from an EMBL/GenBank/DDBJ whole genome shotgun (WGS) entry which is preliminary data.</text>
</comment>
<dbReference type="EMBL" id="JAOYFB010000040">
    <property type="protein sequence ID" value="KAK4037839.1"/>
    <property type="molecule type" value="Genomic_DNA"/>
</dbReference>